<evidence type="ECO:0000313" key="1">
    <source>
        <dbReference type="EMBL" id="OAN13874.1"/>
    </source>
</evidence>
<gene>
    <name evidence="1" type="ORF">A3783_16390</name>
</gene>
<sequence length="129" mass="14672">MFYTNRVLSRFEEQQLTLAQVLAEVNKPGFLETSEEGSEKEKAEAFLEVHMITSDKEKADELFKSYKQKADEALQKSITSKEQGITVSQIDEDSLRDDTSNYMNTMGALLRLDGINPKRISITGKEVFK</sequence>
<dbReference type="EMBL" id="LVVL01000004">
    <property type="protein sequence ID" value="OAN13874.1"/>
    <property type="molecule type" value="Genomic_DNA"/>
</dbReference>
<accession>A0ABX2V8H7</accession>
<protein>
    <submittedName>
        <fullName evidence="1">Uncharacterized protein</fullName>
    </submittedName>
</protein>
<dbReference type="RefSeq" id="WP_028105303.1">
    <property type="nucleotide sequence ID" value="NZ_LVVL01000004.1"/>
</dbReference>
<organism evidence="1 2">
    <name type="scientific">Exiguobacterium undae</name>
    <dbReference type="NCBI Taxonomy" id="169177"/>
    <lineage>
        <taxon>Bacteria</taxon>
        <taxon>Bacillati</taxon>
        <taxon>Bacillota</taxon>
        <taxon>Bacilli</taxon>
        <taxon>Bacillales</taxon>
        <taxon>Bacillales Family XII. Incertae Sedis</taxon>
        <taxon>Exiguobacterium</taxon>
    </lineage>
</organism>
<reference evidence="1 2" key="1">
    <citation type="submission" date="2016-03" db="EMBL/GenBank/DDBJ databases">
        <authorList>
            <person name="Cho S.-Y."/>
            <person name="Lim S."/>
            <person name="Kim H."/>
            <person name="Soh E.H."/>
            <person name="Moon J.S."/>
        </authorList>
    </citation>
    <scope>NUCLEOTIDE SEQUENCE [LARGE SCALE GENOMIC DNA]</scope>
    <source>
        <strain evidence="1 2">KCTC 3810</strain>
    </source>
</reference>
<keyword evidence="2" id="KW-1185">Reference proteome</keyword>
<dbReference type="Proteomes" id="UP000078447">
    <property type="component" value="Unassembled WGS sequence"/>
</dbReference>
<name>A0ABX2V8H7_9BACL</name>
<evidence type="ECO:0000313" key="2">
    <source>
        <dbReference type="Proteomes" id="UP000078447"/>
    </source>
</evidence>
<comment type="caution">
    <text evidence="1">The sequence shown here is derived from an EMBL/GenBank/DDBJ whole genome shotgun (WGS) entry which is preliminary data.</text>
</comment>
<proteinExistence type="predicted"/>